<name>A0ABU9N8W8_9FLAO</name>
<sequence length="104" mass="11597">DVKEDAIKISNIQQKIERLKQNKIKYELLEEELKTSGEPQVSTTDTDARALLVQGQVVEISYNIQAAVDDKHNLVVATHTINRNDKNALSAIAIEAKENLALET</sequence>
<protein>
    <submittedName>
        <fullName evidence="2">IS1182 family transposase</fullName>
    </submittedName>
</protein>
<proteinExistence type="predicted"/>
<keyword evidence="1" id="KW-0175">Coiled coil</keyword>
<feature type="non-terminal residue" evidence="2">
    <location>
        <position position="1"/>
    </location>
</feature>
<feature type="coiled-coil region" evidence="1">
    <location>
        <begin position="2"/>
        <end position="36"/>
    </location>
</feature>
<accession>A0ABU9N8W8</accession>
<dbReference type="Proteomes" id="UP001460072">
    <property type="component" value="Unassembled WGS sequence"/>
</dbReference>
<evidence type="ECO:0000313" key="3">
    <source>
        <dbReference type="Proteomes" id="UP001460072"/>
    </source>
</evidence>
<organism evidence="2 3">
    <name type="scientific">Flavobacterium aureirubrum</name>
    <dbReference type="NCBI Taxonomy" id="3133147"/>
    <lineage>
        <taxon>Bacteria</taxon>
        <taxon>Pseudomonadati</taxon>
        <taxon>Bacteroidota</taxon>
        <taxon>Flavobacteriia</taxon>
        <taxon>Flavobacteriales</taxon>
        <taxon>Flavobacteriaceae</taxon>
        <taxon>Flavobacterium</taxon>
    </lineage>
</organism>
<dbReference type="PANTHER" id="PTHR33408">
    <property type="entry name" value="TRANSPOSASE"/>
    <property type="match status" value="1"/>
</dbReference>
<evidence type="ECO:0000313" key="2">
    <source>
        <dbReference type="EMBL" id="MEM0544125.1"/>
    </source>
</evidence>
<comment type="caution">
    <text evidence="2">The sequence shown here is derived from an EMBL/GenBank/DDBJ whole genome shotgun (WGS) entry which is preliminary data.</text>
</comment>
<reference evidence="2 3" key="1">
    <citation type="submission" date="2024-03" db="EMBL/GenBank/DDBJ databases">
        <title>Two novel species of the genus Flavobacterium exhibiting potentially degradation of complex polysaccharides.</title>
        <authorList>
            <person name="Lian X."/>
        </authorList>
    </citation>
    <scope>NUCLEOTIDE SEQUENCE [LARGE SCALE GENOMIC DNA]</scope>
    <source>
        <strain evidence="3">j3</strain>
    </source>
</reference>
<feature type="non-terminal residue" evidence="2">
    <location>
        <position position="104"/>
    </location>
</feature>
<evidence type="ECO:0000256" key="1">
    <source>
        <dbReference type="SAM" id="Coils"/>
    </source>
</evidence>
<keyword evidence="3" id="KW-1185">Reference proteome</keyword>
<gene>
    <name evidence="2" type="ORF">WFZ85_16160</name>
</gene>
<dbReference type="EMBL" id="JBCGDO010000110">
    <property type="protein sequence ID" value="MEM0544125.1"/>
    <property type="molecule type" value="Genomic_DNA"/>
</dbReference>